<evidence type="ECO:0000313" key="3">
    <source>
        <dbReference type="Proteomes" id="UP000244855"/>
    </source>
</evidence>
<proteinExistence type="predicted"/>
<evidence type="ECO:0000313" key="2">
    <source>
        <dbReference type="EMBL" id="PVI04324.1"/>
    </source>
</evidence>
<protein>
    <submittedName>
        <fullName evidence="2">Uncharacterized protein</fullName>
    </submittedName>
</protein>
<dbReference type="PANTHER" id="PTHR42089:SF1">
    <property type="entry name" value="YALI0F09427P"/>
    <property type="match status" value="1"/>
</dbReference>
<dbReference type="Proteomes" id="UP000244855">
    <property type="component" value="Unassembled WGS sequence"/>
</dbReference>
<name>A0A2V1E3T4_9PLEO</name>
<evidence type="ECO:0000256" key="1">
    <source>
        <dbReference type="SAM" id="MobiDB-lite"/>
    </source>
</evidence>
<dbReference type="AlphaFoldDB" id="A0A2V1E3T4"/>
<dbReference type="STRING" id="97972.A0A2V1E3T4"/>
<feature type="region of interest" description="Disordered" evidence="1">
    <location>
        <begin position="42"/>
        <end position="90"/>
    </location>
</feature>
<dbReference type="EMBL" id="KZ805322">
    <property type="protein sequence ID" value="PVI04324.1"/>
    <property type="molecule type" value="Genomic_DNA"/>
</dbReference>
<feature type="compositionally biased region" description="Low complexity" evidence="1">
    <location>
        <begin position="42"/>
        <end position="57"/>
    </location>
</feature>
<organism evidence="2 3">
    <name type="scientific">Periconia macrospinosa</name>
    <dbReference type="NCBI Taxonomy" id="97972"/>
    <lineage>
        <taxon>Eukaryota</taxon>
        <taxon>Fungi</taxon>
        <taxon>Dikarya</taxon>
        <taxon>Ascomycota</taxon>
        <taxon>Pezizomycotina</taxon>
        <taxon>Dothideomycetes</taxon>
        <taxon>Pleosporomycetidae</taxon>
        <taxon>Pleosporales</taxon>
        <taxon>Massarineae</taxon>
        <taxon>Periconiaceae</taxon>
        <taxon>Periconia</taxon>
    </lineage>
</organism>
<dbReference type="OrthoDB" id="5344687at2759"/>
<accession>A0A2V1E3T4</accession>
<feature type="compositionally biased region" description="Low complexity" evidence="1">
    <location>
        <begin position="65"/>
        <end position="79"/>
    </location>
</feature>
<reference evidence="2 3" key="1">
    <citation type="journal article" date="2018" name="Sci. Rep.">
        <title>Comparative genomics provides insights into the lifestyle and reveals functional heterogeneity of dark septate endophytic fungi.</title>
        <authorList>
            <person name="Knapp D.G."/>
            <person name="Nemeth J.B."/>
            <person name="Barry K."/>
            <person name="Hainaut M."/>
            <person name="Henrissat B."/>
            <person name="Johnson J."/>
            <person name="Kuo A."/>
            <person name="Lim J.H.P."/>
            <person name="Lipzen A."/>
            <person name="Nolan M."/>
            <person name="Ohm R.A."/>
            <person name="Tamas L."/>
            <person name="Grigoriev I.V."/>
            <person name="Spatafora J.W."/>
            <person name="Nagy L.G."/>
            <person name="Kovacs G.M."/>
        </authorList>
    </citation>
    <scope>NUCLEOTIDE SEQUENCE [LARGE SCALE GENOMIC DNA]</scope>
    <source>
        <strain evidence="2 3">DSE2036</strain>
    </source>
</reference>
<sequence length="215" mass="23043">MHDEHPHPLLAQVPLTVSPFLSLPTATPLPYTYKQLPSTLPPSVLSTSSTTNQSSSSADPNNASQQQQPMDQQQQQQQQPAYIHSASGTSAHPDQILTSCLALQSHLQSLEASAKATLQQFEDRRKAAELAEKRRVAPGWLDGDVKLLRPENIGGGSGDAEMGGVDDASMQGQGHGYGQRRMSVGIKGLVEKRDGVPDAREGEALDRAFGGLDIK</sequence>
<dbReference type="PANTHER" id="PTHR42089">
    <property type="entry name" value="YALI0F09427P"/>
    <property type="match status" value="1"/>
</dbReference>
<gene>
    <name evidence="2" type="ORF">DM02DRAFT_586272</name>
</gene>
<keyword evidence="3" id="KW-1185">Reference proteome</keyword>